<evidence type="ECO:0000313" key="3">
    <source>
        <dbReference type="Proteomes" id="UP000765509"/>
    </source>
</evidence>
<dbReference type="EMBL" id="AVOT02020855">
    <property type="protein sequence ID" value="MBW0509273.1"/>
    <property type="molecule type" value="Genomic_DNA"/>
</dbReference>
<dbReference type="AlphaFoldDB" id="A0A9Q3HKZ6"/>
<organism evidence="2 3">
    <name type="scientific">Austropuccinia psidii MF-1</name>
    <dbReference type="NCBI Taxonomy" id="1389203"/>
    <lineage>
        <taxon>Eukaryota</taxon>
        <taxon>Fungi</taxon>
        <taxon>Dikarya</taxon>
        <taxon>Basidiomycota</taxon>
        <taxon>Pucciniomycotina</taxon>
        <taxon>Pucciniomycetes</taxon>
        <taxon>Pucciniales</taxon>
        <taxon>Sphaerophragmiaceae</taxon>
        <taxon>Austropuccinia</taxon>
    </lineage>
</organism>
<dbReference type="Proteomes" id="UP000765509">
    <property type="component" value="Unassembled WGS sequence"/>
</dbReference>
<protein>
    <submittedName>
        <fullName evidence="2">Uncharacterized protein</fullName>
    </submittedName>
</protein>
<evidence type="ECO:0000256" key="1">
    <source>
        <dbReference type="SAM" id="MobiDB-lite"/>
    </source>
</evidence>
<comment type="caution">
    <text evidence="2">The sequence shown here is derived from an EMBL/GenBank/DDBJ whole genome shotgun (WGS) entry which is preliminary data.</text>
</comment>
<feature type="compositionally biased region" description="Basic and acidic residues" evidence="1">
    <location>
        <begin position="60"/>
        <end position="80"/>
    </location>
</feature>
<name>A0A9Q3HKZ6_9BASI</name>
<proteinExistence type="predicted"/>
<feature type="compositionally biased region" description="Basic and acidic residues" evidence="1">
    <location>
        <begin position="114"/>
        <end position="131"/>
    </location>
</feature>
<evidence type="ECO:0000313" key="2">
    <source>
        <dbReference type="EMBL" id="MBW0509273.1"/>
    </source>
</evidence>
<feature type="region of interest" description="Disordered" evidence="1">
    <location>
        <begin position="1"/>
        <end position="147"/>
    </location>
</feature>
<accession>A0A9Q3HKZ6</accession>
<keyword evidence="3" id="KW-1185">Reference proteome</keyword>
<sequence length="147" mass="17161">MNQKSSSNLLLLPEDTVKRQYSEESEEEYKTETIQASHSWPTLPTHVRPEELPSSPTPVPREKSTPETEARPQFHQRREFLSTPKKPSPLQQQIPRKERTMENTKAQDYNLNHNGEKLEKYIRKVERKAQTEGDNGEGILDKRPKNK</sequence>
<reference evidence="2" key="1">
    <citation type="submission" date="2021-03" db="EMBL/GenBank/DDBJ databases">
        <title>Draft genome sequence of rust myrtle Austropuccinia psidii MF-1, a brazilian biotype.</title>
        <authorList>
            <person name="Quecine M.C."/>
            <person name="Pachon D.M.R."/>
            <person name="Bonatelli M.L."/>
            <person name="Correr F.H."/>
            <person name="Franceschini L.M."/>
            <person name="Leite T.F."/>
            <person name="Margarido G.R.A."/>
            <person name="Almeida C.A."/>
            <person name="Ferrarezi J.A."/>
            <person name="Labate C.A."/>
        </authorList>
    </citation>
    <scope>NUCLEOTIDE SEQUENCE</scope>
    <source>
        <strain evidence="2">MF-1</strain>
    </source>
</reference>
<feature type="compositionally biased region" description="Polar residues" evidence="1">
    <location>
        <begin position="103"/>
        <end position="113"/>
    </location>
</feature>
<gene>
    <name evidence="2" type="ORF">O181_048988</name>
</gene>